<dbReference type="InterPro" id="IPR006119">
    <property type="entry name" value="Resolv_N"/>
</dbReference>
<dbReference type="Gene3D" id="3.90.1750.20">
    <property type="entry name" value="Putative Large Serine Recombinase, Chain B, Domain 2"/>
    <property type="match status" value="1"/>
</dbReference>
<dbReference type="AlphaFoldDB" id="A0A073CC85"/>
<dbReference type="PANTHER" id="PTHR30461:SF26">
    <property type="entry name" value="RESOLVASE HOMOLOG YNEB"/>
    <property type="match status" value="1"/>
</dbReference>
<dbReference type="InterPro" id="IPR011109">
    <property type="entry name" value="DNA_bind_recombinase_dom"/>
</dbReference>
<dbReference type="InterPro" id="IPR038109">
    <property type="entry name" value="DNA_bind_recomb_sf"/>
</dbReference>
<gene>
    <name evidence="3" type="ORF">A19Y_0520</name>
</gene>
<organism evidence="3 4">
    <name type="scientific">Planktothrix agardhii (strain NIVA-CYA 126/8)</name>
    <dbReference type="NCBI Taxonomy" id="388467"/>
    <lineage>
        <taxon>Bacteria</taxon>
        <taxon>Bacillati</taxon>
        <taxon>Cyanobacteriota</taxon>
        <taxon>Cyanophyceae</taxon>
        <taxon>Oscillatoriophycideae</taxon>
        <taxon>Oscillatoriales</taxon>
        <taxon>Microcoleaceae</taxon>
        <taxon>Planktothrix</taxon>
    </lineage>
</organism>
<accession>A0A073CC85</accession>
<dbReference type="HOGENOM" id="CLU_051006_0_0_3"/>
<feature type="domain" description="Recombinase" evidence="2">
    <location>
        <begin position="137"/>
        <end position="237"/>
    </location>
</feature>
<dbReference type="InterPro" id="IPR050639">
    <property type="entry name" value="SSR_resolvase"/>
</dbReference>
<dbReference type="InterPro" id="IPR025827">
    <property type="entry name" value="Zn_ribbon_recom_dom"/>
</dbReference>
<evidence type="ECO:0000313" key="4">
    <source>
        <dbReference type="Proteomes" id="UP000027395"/>
    </source>
</evidence>
<name>A0A073CC85_PLAA1</name>
<dbReference type="SMART" id="SM00857">
    <property type="entry name" value="Resolvase"/>
    <property type="match status" value="1"/>
</dbReference>
<dbReference type="GO" id="GO:0003677">
    <property type="term" value="F:DNA binding"/>
    <property type="evidence" value="ECO:0007669"/>
    <property type="project" value="InterPro"/>
</dbReference>
<dbReference type="PROSITE" id="PS51737">
    <property type="entry name" value="RECOMBINASE_DNA_BIND"/>
    <property type="match status" value="1"/>
</dbReference>
<dbReference type="GO" id="GO:0000150">
    <property type="term" value="F:DNA strand exchange activity"/>
    <property type="evidence" value="ECO:0007669"/>
    <property type="project" value="InterPro"/>
</dbReference>
<dbReference type="SUPFAM" id="SSF53041">
    <property type="entry name" value="Resolvase-like"/>
    <property type="match status" value="1"/>
</dbReference>
<evidence type="ECO:0000259" key="2">
    <source>
        <dbReference type="PROSITE" id="PS51737"/>
    </source>
</evidence>
<dbReference type="Pfam" id="PF07508">
    <property type="entry name" value="Recombinase"/>
    <property type="match status" value="1"/>
</dbReference>
<keyword evidence="4" id="KW-1185">Reference proteome</keyword>
<dbReference type="RefSeq" id="WP_026793937.1">
    <property type="nucleotide sequence ID" value="NZ_CM002803.1"/>
</dbReference>
<dbReference type="PATRIC" id="fig|388467.6.peg.470"/>
<proteinExistence type="inferred from homology"/>
<dbReference type="InterPro" id="IPR036162">
    <property type="entry name" value="Resolvase-like_N_sf"/>
</dbReference>
<dbReference type="Proteomes" id="UP000027395">
    <property type="component" value="Chromosome"/>
</dbReference>
<dbReference type="GeneID" id="77286801"/>
<evidence type="ECO:0000256" key="1">
    <source>
        <dbReference type="ARBA" id="ARBA00009913"/>
    </source>
</evidence>
<dbReference type="STRING" id="388467.A19Y_0520"/>
<dbReference type="Pfam" id="PF00239">
    <property type="entry name" value="Resolvase"/>
    <property type="match status" value="1"/>
</dbReference>
<protein>
    <recommendedName>
        <fullName evidence="2">Recombinase domain-containing protein</fullName>
    </recommendedName>
</protein>
<comment type="similarity">
    <text evidence="1">Belongs to the site-specific recombinase resolvase family.</text>
</comment>
<sequence length="431" mass="50047">MKIIAYSYTDPLFEQPPDRMIWGWEVDRVYQDLGGRQELEDLLQDCNLEAPDYLLIRRLEELGNSVLEVSDRLQQLESFQINIIAIESDFKTSVGEINRSDLIQLFIEIQNRQRSRRICHGHAKNRIKALPPPGKAPYGYRRGKERYILDRSVSPIVKEFFDRFLIYGSLRGAVRHLEKRYGKKISVTTGRRWLTNPVYRGDLEYKNGEIISNTHPPIISRDEAAQVDRLLRRNQRLPPRTASAPRSLAGLVNCGECQSLMTVARVTTYRKDREYLYLRPINCPKNPKCKALSYQRGLELTIKRICQDLPQAVSGLNLPDLQIVKQGIIQEINHKQNILLQIPDLLTSGILDLETADLRSYKLLIEIAQLQGKLAELPPVNLKETAQAVCIPQFWLDLSETERRFYFREFIRTIEIIREGDNWDLKVVFIF</sequence>
<evidence type="ECO:0000313" key="3">
    <source>
        <dbReference type="EMBL" id="KEI65721.1"/>
    </source>
</evidence>
<dbReference type="EMBL" id="CM002803">
    <property type="protein sequence ID" value="KEI65721.1"/>
    <property type="molecule type" value="Genomic_DNA"/>
</dbReference>
<reference evidence="3 4" key="1">
    <citation type="journal article" date="2014" name="Appl. Environ. Microbiol.">
        <title>Elucidation of insertion elements encoded on plasmids and in vitro construction of shuttle vectors from the toxic cyanobacterium Planktothrix.</title>
        <authorList>
            <person name="Christiansen G."/>
            <person name="Goesmann A."/>
            <person name="Kurmayer R."/>
        </authorList>
    </citation>
    <scope>NUCLEOTIDE SEQUENCE [LARGE SCALE GENOMIC DNA]</scope>
    <source>
        <strain evidence="3 4">NIVA-CYA 126/8</strain>
    </source>
</reference>
<dbReference type="eggNOG" id="COG1961">
    <property type="taxonomic scope" value="Bacteria"/>
</dbReference>
<dbReference type="Pfam" id="PF13408">
    <property type="entry name" value="Zn_ribbon_recom"/>
    <property type="match status" value="1"/>
</dbReference>
<dbReference type="PANTHER" id="PTHR30461">
    <property type="entry name" value="DNA-INVERTASE FROM LAMBDOID PROPHAGE"/>
    <property type="match status" value="1"/>
</dbReference>